<sequence length="56" mass="6522">MTESMIGFVVGLAVLIVMAAVLGRRYRRDHPENSDGPAKMREWLDTHHMSWLHHKH</sequence>
<feature type="transmembrane region" description="Helical" evidence="1">
    <location>
        <begin position="6"/>
        <end position="23"/>
    </location>
</feature>
<evidence type="ECO:0000256" key="1">
    <source>
        <dbReference type="SAM" id="Phobius"/>
    </source>
</evidence>
<dbReference type="EMBL" id="FCOC02000002">
    <property type="protein sequence ID" value="SAL17126.1"/>
    <property type="molecule type" value="Genomic_DNA"/>
</dbReference>
<name>A0A158FB58_CABSO</name>
<evidence type="ECO:0000313" key="3">
    <source>
        <dbReference type="Proteomes" id="UP000054893"/>
    </source>
</evidence>
<keyword evidence="1" id="KW-1133">Transmembrane helix</keyword>
<proteinExistence type="predicted"/>
<keyword evidence="1" id="KW-0812">Transmembrane</keyword>
<keyword evidence="1" id="KW-0472">Membrane</keyword>
<organism evidence="2 3">
    <name type="scientific">Caballeronia sordidicola</name>
    <name type="common">Burkholderia sordidicola</name>
    <dbReference type="NCBI Taxonomy" id="196367"/>
    <lineage>
        <taxon>Bacteria</taxon>
        <taxon>Pseudomonadati</taxon>
        <taxon>Pseudomonadota</taxon>
        <taxon>Betaproteobacteria</taxon>
        <taxon>Burkholderiales</taxon>
        <taxon>Burkholderiaceae</taxon>
        <taxon>Caballeronia</taxon>
    </lineage>
</organism>
<dbReference type="Proteomes" id="UP000054893">
    <property type="component" value="Unassembled WGS sequence"/>
</dbReference>
<evidence type="ECO:0000313" key="2">
    <source>
        <dbReference type="EMBL" id="SAL17126.1"/>
    </source>
</evidence>
<dbReference type="RefSeq" id="WP_167353900.1">
    <property type="nucleotide sequence ID" value="NZ_FCOC02000002.1"/>
</dbReference>
<gene>
    <name evidence="2" type="ORF">AWB64_01078</name>
</gene>
<protein>
    <submittedName>
        <fullName evidence="2">Uncharacterized protein</fullName>
    </submittedName>
</protein>
<reference evidence="2 3" key="1">
    <citation type="submission" date="2016-01" db="EMBL/GenBank/DDBJ databases">
        <authorList>
            <person name="Oliw E.H."/>
        </authorList>
    </citation>
    <scope>NUCLEOTIDE SEQUENCE [LARGE SCALE GENOMIC DNA]</scope>
    <source>
        <strain evidence="2">LMG 22029</strain>
    </source>
</reference>
<accession>A0A158FB58</accession>
<dbReference type="AlphaFoldDB" id="A0A158FB58"/>